<dbReference type="Pfam" id="PF03480">
    <property type="entry name" value="DctP"/>
    <property type="match status" value="1"/>
</dbReference>
<dbReference type="InterPro" id="IPR038404">
    <property type="entry name" value="TRAP_DctP_sf"/>
</dbReference>
<protein>
    <submittedName>
        <fullName evidence="3">ABC transporter substrate-binding protein</fullName>
    </submittedName>
</protein>
<dbReference type="EMBL" id="SMSJ01000010">
    <property type="protein sequence ID" value="TDH62657.1"/>
    <property type="molecule type" value="Genomic_DNA"/>
</dbReference>
<dbReference type="PANTHER" id="PTHR33376">
    <property type="match status" value="1"/>
</dbReference>
<evidence type="ECO:0000313" key="3">
    <source>
        <dbReference type="EMBL" id="TDH62657.1"/>
    </source>
</evidence>
<dbReference type="PANTHER" id="PTHR33376:SF4">
    <property type="entry name" value="SIALIC ACID-BINDING PERIPLASMIC PROTEIN SIAP"/>
    <property type="match status" value="1"/>
</dbReference>
<feature type="signal peptide" evidence="2">
    <location>
        <begin position="1"/>
        <end position="37"/>
    </location>
</feature>
<dbReference type="Gene3D" id="3.40.190.170">
    <property type="entry name" value="Bacterial extracellular solute-binding protein, family 7"/>
    <property type="match status" value="1"/>
</dbReference>
<dbReference type="GO" id="GO:0055085">
    <property type="term" value="P:transmembrane transport"/>
    <property type="evidence" value="ECO:0007669"/>
    <property type="project" value="InterPro"/>
</dbReference>
<accession>A0A4R5QJ66</accession>
<keyword evidence="1 2" id="KW-0732">Signal</keyword>
<gene>
    <name evidence="3" type="ORF">E2C06_11025</name>
</gene>
<organism evidence="3 4">
    <name type="scientific">Dankookia rubra</name>
    <dbReference type="NCBI Taxonomy" id="1442381"/>
    <lineage>
        <taxon>Bacteria</taxon>
        <taxon>Pseudomonadati</taxon>
        <taxon>Pseudomonadota</taxon>
        <taxon>Alphaproteobacteria</taxon>
        <taxon>Acetobacterales</taxon>
        <taxon>Roseomonadaceae</taxon>
        <taxon>Dankookia</taxon>
    </lineage>
</organism>
<name>A0A4R5QJ66_9PROT</name>
<evidence type="ECO:0000256" key="1">
    <source>
        <dbReference type="ARBA" id="ARBA00022729"/>
    </source>
</evidence>
<evidence type="ECO:0000313" key="4">
    <source>
        <dbReference type="Proteomes" id="UP000295096"/>
    </source>
</evidence>
<dbReference type="Proteomes" id="UP000295096">
    <property type="component" value="Unassembled WGS sequence"/>
</dbReference>
<comment type="caution">
    <text evidence="3">The sequence shown here is derived from an EMBL/GenBank/DDBJ whole genome shotgun (WGS) entry which is preliminary data.</text>
</comment>
<dbReference type="InterPro" id="IPR018389">
    <property type="entry name" value="DctP_fam"/>
</dbReference>
<reference evidence="3 4" key="1">
    <citation type="journal article" date="2016" name="J. Microbiol.">
        <title>Dankookia rubra gen. nov., sp. nov., an alphaproteobacterium isolated from sediment of a shallow stream.</title>
        <authorList>
            <person name="Kim W.H."/>
            <person name="Kim D.H."/>
            <person name="Kang K."/>
            <person name="Ahn T.Y."/>
        </authorList>
    </citation>
    <scope>NUCLEOTIDE SEQUENCE [LARGE SCALE GENOMIC DNA]</scope>
    <source>
        <strain evidence="3 4">JCM30602</strain>
    </source>
</reference>
<proteinExistence type="predicted"/>
<sequence length="365" mass="39535">MLAQRLERLARRLPARLRPLLVAGLLAGLPGAPPAAAEGPPPIQIKVVGGLASISQYVRYEAPFWTDRVPGLTNGRVRAEIAPFDRSGIRGQEMLQLMRLGVVPFGTVLLALAAADEPELNAIDLPMLNPDIASLRQTVSLWRPRIETLLRERYGIRLLAVYTYPSQVVFCEQAFTGLSDLTGRRVRVSSVGQGELIEALGAVPVVTPFAEIVPALRANVVQCAVTGTLSGNAIGLHEVTTHVSRVAISWGVAIFGANERAWMALPGEARTAITGGLAQLQEDIWRGAQQETEDGLRCNAGRPDCSAGARGRMTIVEDRPQDRARRQQLFTDSVLPAWVQRCGSDCAETWNGIMAQARGIWARAD</sequence>
<feature type="chain" id="PRO_5020999450" evidence="2">
    <location>
        <begin position="38"/>
        <end position="365"/>
    </location>
</feature>
<dbReference type="AlphaFoldDB" id="A0A4R5QJ66"/>
<keyword evidence="4" id="KW-1185">Reference proteome</keyword>
<evidence type="ECO:0000256" key="2">
    <source>
        <dbReference type="SAM" id="SignalP"/>
    </source>
</evidence>
<dbReference type="RefSeq" id="WP_133288653.1">
    <property type="nucleotide sequence ID" value="NZ_SMSJ01000010.1"/>
</dbReference>
<dbReference type="OrthoDB" id="9799287at2"/>
<dbReference type="CDD" id="cd13602">
    <property type="entry name" value="PBP2_TRAP_BpDctp6_7"/>
    <property type="match status" value="1"/>
</dbReference>
<dbReference type="NCBIfam" id="NF037995">
    <property type="entry name" value="TRAP_S1"/>
    <property type="match status" value="1"/>
</dbReference>